<dbReference type="SUPFAM" id="SSF54768">
    <property type="entry name" value="dsRNA-binding domain-like"/>
    <property type="match status" value="1"/>
</dbReference>
<gene>
    <name evidence="9" type="primary">RS23</name>
    <name evidence="9" type="ORF">ECANGB1_1697</name>
</gene>
<dbReference type="PROSITE" id="PS00585">
    <property type="entry name" value="RIBOSOMAL_S5"/>
    <property type="match status" value="1"/>
</dbReference>
<dbReference type="Gene3D" id="3.30.160.20">
    <property type="match status" value="1"/>
</dbReference>
<feature type="domain" description="S5 DRBM" evidence="8">
    <location>
        <begin position="59"/>
        <end position="122"/>
    </location>
</feature>
<dbReference type="GO" id="GO:0003735">
    <property type="term" value="F:structural constituent of ribosome"/>
    <property type="evidence" value="ECO:0007669"/>
    <property type="project" value="UniProtKB-UniRule"/>
</dbReference>
<dbReference type="OrthoDB" id="10253125at2759"/>
<dbReference type="Gene3D" id="3.30.230.10">
    <property type="match status" value="1"/>
</dbReference>
<dbReference type="GO" id="GO:0006412">
    <property type="term" value="P:translation"/>
    <property type="evidence" value="ECO:0007669"/>
    <property type="project" value="InterPro"/>
</dbReference>
<sequence length="240" mass="26586">MENRKFKDNQARGEMWTPKTRLGLLVKNGHIKSIDEIFKHSLRIQEPEIVDHLLGKDKLQEELLSIKSVQKQSKAGQKTSMKVVAIVGNGTGYIGLGTHSAREMSTSIKGAISKAKMNIFPVRMGQWEGLGTNKHTVACKASGKCGTVIVKVVPAPIGTGNAWSDIQRRIFELAGIQDIFIKSFGCTRTTENLAKATLLALKKSSAMYIPSQWNDSRISENPFIKHSDTIRQLEKKNLAQ</sequence>
<dbReference type="PANTHER" id="PTHR13718">
    <property type="entry name" value="RIBOSOMAL S SUBUNIT"/>
    <property type="match status" value="1"/>
</dbReference>
<dbReference type="InterPro" id="IPR020568">
    <property type="entry name" value="Ribosomal_Su5_D2-typ_SF"/>
</dbReference>
<protein>
    <recommendedName>
        <fullName evidence="4">Small ribosomal subunit protein uS5</fullName>
    </recommendedName>
    <alternativeName>
        <fullName evidence="5">40S ribosomal protein S2</fullName>
    </alternativeName>
</protein>
<evidence type="ECO:0000256" key="1">
    <source>
        <dbReference type="ARBA" id="ARBA00008945"/>
    </source>
</evidence>
<dbReference type="GO" id="GO:0003723">
    <property type="term" value="F:RNA binding"/>
    <property type="evidence" value="ECO:0007669"/>
    <property type="project" value="InterPro"/>
</dbReference>
<keyword evidence="10" id="KW-1185">Reference proteome</keyword>
<comment type="caution">
    <text evidence="9">The sequence shown here is derived from an EMBL/GenBank/DDBJ whole genome shotgun (WGS) entry which is preliminary data.</text>
</comment>
<evidence type="ECO:0000256" key="3">
    <source>
        <dbReference type="ARBA" id="ARBA00023274"/>
    </source>
</evidence>
<name>A0A1Y1S952_9MICR</name>
<reference evidence="9 10" key="1">
    <citation type="journal article" date="2017" name="Environ. Microbiol.">
        <title>Decay of the glycolytic pathway and adaptation to intranuclear parasitism within Enterocytozoonidae microsporidia.</title>
        <authorList>
            <person name="Wiredu Boakye D."/>
            <person name="Jaroenlak P."/>
            <person name="Prachumwat A."/>
            <person name="Williams T.A."/>
            <person name="Bateman K.S."/>
            <person name="Itsathitphaisarn O."/>
            <person name="Sritunyalucksana K."/>
            <person name="Paszkiewicz K.H."/>
            <person name="Moore K.A."/>
            <person name="Stentiford G.D."/>
            <person name="Williams B.A."/>
        </authorList>
    </citation>
    <scope>NUCLEOTIDE SEQUENCE [LARGE SCALE GENOMIC DNA]</scope>
    <source>
        <strain evidence="9 10">GB1</strain>
    </source>
</reference>
<dbReference type="PROSITE" id="PS50881">
    <property type="entry name" value="S5_DSRBD"/>
    <property type="match status" value="1"/>
</dbReference>
<evidence type="ECO:0000256" key="5">
    <source>
        <dbReference type="ARBA" id="ARBA00035407"/>
    </source>
</evidence>
<comment type="similarity">
    <text evidence="1 7">Belongs to the universal ribosomal protein uS5 family.</text>
</comment>
<keyword evidence="2 6" id="KW-0689">Ribosomal protein</keyword>
<dbReference type="VEuPathDB" id="MicrosporidiaDB:ECANGB1_1697"/>
<dbReference type="Pfam" id="PF00333">
    <property type="entry name" value="Ribosomal_S5"/>
    <property type="match status" value="1"/>
</dbReference>
<organism evidence="9 10">
    <name type="scientific">Enterospora canceri</name>
    <dbReference type="NCBI Taxonomy" id="1081671"/>
    <lineage>
        <taxon>Eukaryota</taxon>
        <taxon>Fungi</taxon>
        <taxon>Fungi incertae sedis</taxon>
        <taxon>Microsporidia</taxon>
        <taxon>Enterocytozoonidae</taxon>
        <taxon>Enterospora</taxon>
    </lineage>
</organism>
<dbReference type="FunFam" id="3.30.160.20:FF:000002">
    <property type="entry name" value="40S ribosomal protein S2"/>
    <property type="match status" value="1"/>
</dbReference>
<dbReference type="InterPro" id="IPR013810">
    <property type="entry name" value="Ribosomal_uS5_N"/>
</dbReference>
<dbReference type="AlphaFoldDB" id="A0A1Y1S952"/>
<dbReference type="Pfam" id="PF03719">
    <property type="entry name" value="Ribosomal_S5_C"/>
    <property type="match status" value="1"/>
</dbReference>
<dbReference type="SUPFAM" id="SSF54211">
    <property type="entry name" value="Ribosomal protein S5 domain 2-like"/>
    <property type="match status" value="1"/>
</dbReference>
<evidence type="ECO:0000256" key="2">
    <source>
        <dbReference type="ARBA" id="ARBA00022980"/>
    </source>
</evidence>
<dbReference type="InterPro" id="IPR018192">
    <property type="entry name" value="Ribosomal_uS5_N_CS"/>
</dbReference>
<evidence type="ECO:0000256" key="4">
    <source>
        <dbReference type="ARBA" id="ARBA00035255"/>
    </source>
</evidence>
<evidence type="ECO:0000259" key="8">
    <source>
        <dbReference type="PROSITE" id="PS50881"/>
    </source>
</evidence>
<dbReference type="InterPro" id="IPR014721">
    <property type="entry name" value="Ribsml_uS5_D2-typ_fold_subgr"/>
</dbReference>
<dbReference type="GO" id="GO:0022627">
    <property type="term" value="C:cytosolic small ribosomal subunit"/>
    <property type="evidence" value="ECO:0007669"/>
    <property type="project" value="TreeGrafter"/>
</dbReference>
<dbReference type="EMBL" id="LWDP01000005">
    <property type="protein sequence ID" value="ORD94984.1"/>
    <property type="molecule type" value="Genomic_DNA"/>
</dbReference>
<accession>A0A1Y1S952</accession>
<evidence type="ECO:0000256" key="7">
    <source>
        <dbReference type="RuleBase" id="RU003823"/>
    </source>
</evidence>
<evidence type="ECO:0000313" key="10">
    <source>
        <dbReference type="Proteomes" id="UP000192639"/>
    </source>
</evidence>
<dbReference type="InterPro" id="IPR005324">
    <property type="entry name" value="Ribosomal_uS5_C"/>
</dbReference>
<evidence type="ECO:0000313" key="9">
    <source>
        <dbReference type="EMBL" id="ORD94984.1"/>
    </source>
</evidence>
<dbReference type="InterPro" id="IPR000851">
    <property type="entry name" value="Ribosomal_uS5"/>
</dbReference>
<dbReference type="Proteomes" id="UP000192639">
    <property type="component" value="Unassembled WGS sequence"/>
</dbReference>
<keyword evidence="3 6" id="KW-0687">Ribonucleoprotein</keyword>
<evidence type="ECO:0000256" key="6">
    <source>
        <dbReference type="PROSITE-ProRule" id="PRU00268"/>
    </source>
</evidence>
<dbReference type="InterPro" id="IPR005711">
    <property type="entry name" value="Ribosomal_uS5_euk/arc"/>
</dbReference>
<dbReference type="PANTHER" id="PTHR13718:SF4">
    <property type="entry name" value="40S RIBOSOMAL PROTEIN S2"/>
    <property type="match status" value="1"/>
</dbReference>
<dbReference type="NCBIfam" id="TIGR01020">
    <property type="entry name" value="uS5_euk_arch"/>
    <property type="match status" value="1"/>
</dbReference>
<proteinExistence type="inferred from homology"/>